<keyword evidence="3" id="KW-1185">Reference proteome</keyword>
<feature type="domain" description="DUF4440" evidence="1">
    <location>
        <begin position="12"/>
        <end position="123"/>
    </location>
</feature>
<sequence>MNTNFNSDETLIRELYQRFIEGWNNRSADLMTEPFAEDGEMIGFDGSQYIGRIEMFSNLQQIFTHHPTAPYVVKVTAVRSLGSDGAVLRAIAGMVPIGQSKINPNVNSHHTLVAVKKDGKWLIELFQNTPAQFHGRPEFVEKMTEELQNLL</sequence>
<dbReference type="SUPFAM" id="SSF54427">
    <property type="entry name" value="NTF2-like"/>
    <property type="match status" value="1"/>
</dbReference>
<evidence type="ECO:0000259" key="1">
    <source>
        <dbReference type="Pfam" id="PF14534"/>
    </source>
</evidence>
<comment type="caution">
    <text evidence="2">The sequence shown here is derived from an EMBL/GenBank/DDBJ whole genome shotgun (WGS) entry which is preliminary data.</text>
</comment>
<name>A0ABT0W4W2_9BACI</name>
<gene>
    <name evidence="2" type="ORF">NDK43_01810</name>
</gene>
<dbReference type="NCBIfam" id="TIGR02246">
    <property type="entry name" value="SgcJ/EcaC family oxidoreductase"/>
    <property type="match status" value="1"/>
</dbReference>
<dbReference type="InterPro" id="IPR027843">
    <property type="entry name" value="DUF4440"/>
</dbReference>
<dbReference type="Pfam" id="PF14534">
    <property type="entry name" value="DUF4440"/>
    <property type="match status" value="1"/>
</dbReference>
<organism evidence="2 3">
    <name type="scientific">Neobacillus pocheonensis</name>
    <dbReference type="NCBI Taxonomy" id="363869"/>
    <lineage>
        <taxon>Bacteria</taxon>
        <taxon>Bacillati</taxon>
        <taxon>Bacillota</taxon>
        <taxon>Bacilli</taxon>
        <taxon>Bacillales</taxon>
        <taxon>Bacillaceae</taxon>
        <taxon>Neobacillus</taxon>
    </lineage>
</organism>
<dbReference type="InterPro" id="IPR032710">
    <property type="entry name" value="NTF2-like_dom_sf"/>
</dbReference>
<evidence type="ECO:0000313" key="2">
    <source>
        <dbReference type="EMBL" id="MCM2531371.1"/>
    </source>
</evidence>
<accession>A0ABT0W4W2</accession>
<reference evidence="2 3" key="1">
    <citation type="submission" date="2022-06" db="EMBL/GenBank/DDBJ databases">
        <authorList>
            <person name="Jeon C.O."/>
        </authorList>
    </citation>
    <scope>NUCLEOTIDE SEQUENCE [LARGE SCALE GENOMIC DNA]</scope>
    <source>
        <strain evidence="2 3">KCTC 13943</strain>
    </source>
</reference>
<evidence type="ECO:0000313" key="3">
    <source>
        <dbReference type="Proteomes" id="UP001523262"/>
    </source>
</evidence>
<dbReference type="Proteomes" id="UP001523262">
    <property type="component" value="Unassembled WGS sequence"/>
</dbReference>
<dbReference type="Gene3D" id="3.10.450.50">
    <property type="match status" value="1"/>
</dbReference>
<dbReference type="EMBL" id="JAMQCR010000001">
    <property type="protein sequence ID" value="MCM2531371.1"/>
    <property type="molecule type" value="Genomic_DNA"/>
</dbReference>
<proteinExistence type="predicted"/>
<protein>
    <submittedName>
        <fullName evidence="2">SgcJ/EcaC family oxidoreductase</fullName>
    </submittedName>
</protein>
<dbReference type="InterPro" id="IPR011944">
    <property type="entry name" value="Steroid_delta5-4_isomerase"/>
</dbReference>